<feature type="region of interest" description="Disordered" evidence="1">
    <location>
        <begin position="211"/>
        <end position="251"/>
    </location>
</feature>
<dbReference type="OrthoDB" id="2919534at2759"/>
<accession>A0A6D2I7Y7</accession>
<dbReference type="AlphaFoldDB" id="A0A6D2I7Y7"/>
<feature type="compositionally biased region" description="Basic and acidic residues" evidence="1">
    <location>
        <begin position="228"/>
        <end position="250"/>
    </location>
</feature>
<proteinExistence type="predicted"/>
<protein>
    <recommendedName>
        <fullName evidence="4">Retrotransposon gag domain-containing protein</fullName>
    </recommendedName>
</protein>
<dbReference type="Proteomes" id="UP000467841">
    <property type="component" value="Unassembled WGS sequence"/>
</dbReference>
<reference evidence="2" key="1">
    <citation type="submission" date="2020-01" db="EMBL/GenBank/DDBJ databases">
        <authorList>
            <person name="Mishra B."/>
        </authorList>
    </citation>
    <scope>NUCLEOTIDE SEQUENCE [LARGE SCALE GENOMIC DNA]</scope>
</reference>
<keyword evidence="3" id="KW-1185">Reference proteome</keyword>
<sequence length="293" mass="34023">MDKPAIYNAILGTPWLHEMKAVISTFHQCVKFPIPSGIFTLRGDQRMTRSCFLRERKLRTASSCMITEPVSDDETDESNAIKRAVATQNADPPIHRQRNSEPAWKSDLRSSFSTKHKDLSDLFEMEQLEDEPLRSYLNRFKSALLDLRDIPGAPPIAEPVLVQALGNGLRYESGFWEDIRIRPSPTLKDAFLRAENYIRLEQDIPQLRFDPEDPRFRLRNKRKSSSSRPEKSTHKAPRCHHESLPRRDDAPVYEARPGETWRIARRLIAMHPRNARSPIRRYSRSLPIFEELP</sequence>
<dbReference type="EMBL" id="CACVBM020000621">
    <property type="protein sequence ID" value="CAA7021510.1"/>
    <property type="molecule type" value="Genomic_DNA"/>
</dbReference>
<comment type="caution">
    <text evidence="2">The sequence shown here is derived from an EMBL/GenBank/DDBJ whole genome shotgun (WGS) entry which is preliminary data.</text>
</comment>
<name>A0A6D2I7Y7_9BRAS</name>
<feature type="region of interest" description="Disordered" evidence="1">
    <location>
        <begin position="88"/>
        <end position="109"/>
    </location>
</feature>
<evidence type="ECO:0008006" key="4">
    <source>
        <dbReference type="Google" id="ProtNLM"/>
    </source>
</evidence>
<evidence type="ECO:0000313" key="2">
    <source>
        <dbReference type="EMBL" id="CAA7021510.1"/>
    </source>
</evidence>
<dbReference type="PANTHER" id="PTHR33240">
    <property type="entry name" value="OS08G0508500 PROTEIN"/>
    <property type="match status" value="1"/>
</dbReference>
<organism evidence="2 3">
    <name type="scientific">Microthlaspi erraticum</name>
    <dbReference type="NCBI Taxonomy" id="1685480"/>
    <lineage>
        <taxon>Eukaryota</taxon>
        <taxon>Viridiplantae</taxon>
        <taxon>Streptophyta</taxon>
        <taxon>Embryophyta</taxon>
        <taxon>Tracheophyta</taxon>
        <taxon>Spermatophyta</taxon>
        <taxon>Magnoliopsida</taxon>
        <taxon>eudicotyledons</taxon>
        <taxon>Gunneridae</taxon>
        <taxon>Pentapetalae</taxon>
        <taxon>rosids</taxon>
        <taxon>malvids</taxon>
        <taxon>Brassicales</taxon>
        <taxon>Brassicaceae</taxon>
        <taxon>Coluteocarpeae</taxon>
        <taxon>Microthlaspi</taxon>
    </lineage>
</organism>
<dbReference type="PANTHER" id="PTHR33240:SF8">
    <property type="entry name" value="OS03G0439900 PROTEIN"/>
    <property type="match status" value="1"/>
</dbReference>
<gene>
    <name evidence="2" type="ORF">MERR_LOCUS8745</name>
</gene>
<evidence type="ECO:0000313" key="3">
    <source>
        <dbReference type="Proteomes" id="UP000467841"/>
    </source>
</evidence>
<evidence type="ECO:0000256" key="1">
    <source>
        <dbReference type="SAM" id="MobiDB-lite"/>
    </source>
</evidence>